<dbReference type="EMBL" id="UOYP01000711">
    <property type="protein sequence ID" value="VAY89722.1"/>
    <property type="molecule type" value="Genomic_DNA"/>
</dbReference>
<proteinExistence type="predicted"/>
<accession>A0A3P3ZSR8</accession>
<dbReference type="Gene3D" id="1.10.1370.10">
    <property type="entry name" value="Neurolysin, domain 3"/>
    <property type="match status" value="1"/>
</dbReference>
<dbReference type="SUPFAM" id="SSF55486">
    <property type="entry name" value="Metalloproteases ('zincins'), catalytic domain"/>
    <property type="match status" value="1"/>
</dbReference>
<organism evidence="1">
    <name type="scientific">mine drainage metagenome</name>
    <dbReference type="NCBI Taxonomy" id="410659"/>
    <lineage>
        <taxon>unclassified sequences</taxon>
        <taxon>metagenomes</taxon>
        <taxon>ecological metagenomes</taxon>
    </lineage>
</organism>
<evidence type="ECO:0000313" key="1">
    <source>
        <dbReference type="EMBL" id="VAY89722.1"/>
    </source>
</evidence>
<reference evidence="1" key="1">
    <citation type="submission" date="2018-10" db="EMBL/GenBank/DDBJ databases">
        <authorList>
            <person name="Plewniak F."/>
        </authorList>
    </citation>
    <scope>NUCLEOTIDE SEQUENCE</scope>
</reference>
<name>A0A3P3ZSR8_9ZZZZ</name>
<dbReference type="AlphaFoldDB" id="A0A3P3ZSR8"/>
<sequence length="160" mass="17609">MRQSLKNCRPPEFEKLPASRQRIITQALRDFRLGGAELPPAEKVRFLEVQETLAATGARFEQNLLDATNSFTYDTQDPDELLGLPPEVLSTAAETAKHAGRAIRLAGHPACPLLPPGHAVCRTTQFARTFLSLLYHPGLGIWSGTLEQRSLDPDLTGFTC</sequence>
<dbReference type="InterPro" id="IPR024077">
    <property type="entry name" value="Neurolysin/TOP_dom2"/>
</dbReference>
<protein>
    <submittedName>
        <fullName evidence="1">Uncharacterized protein</fullName>
    </submittedName>
</protein>
<gene>
    <name evidence="1" type="ORF">CARN8_860002</name>
</gene>